<feature type="domain" description="CCHC-type" evidence="9">
    <location>
        <begin position="467"/>
        <end position="482"/>
    </location>
</feature>
<feature type="domain" description="CCHC-type" evidence="9">
    <location>
        <begin position="382"/>
        <end position="396"/>
    </location>
</feature>
<keyword evidence="5" id="KW-0862">Zinc</keyword>
<evidence type="ECO:0000256" key="6">
    <source>
        <dbReference type="ARBA" id="ARBA00023242"/>
    </source>
</evidence>
<evidence type="ECO:0000256" key="4">
    <source>
        <dbReference type="ARBA" id="ARBA00022771"/>
    </source>
</evidence>
<feature type="compositionally biased region" description="Polar residues" evidence="8">
    <location>
        <begin position="120"/>
        <end position="131"/>
    </location>
</feature>
<feature type="region of interest" description="Disordered" evidence="8">
    <location>
        <begin position="1"/>
        <end position="265"/>
    </location>
</feature>
<dbReference type="PANTHER" id="PTHR46543:SF1">
    <property type="entry name" value="ZINC FINGER CCHC DOMAIN-CONTAINING PROTEIN 7"/>
    <property type="match status" value="1"/>
</dbReference>
<evidence type="ECO:0000259" key="9">
    <source>
        <dbReference type="PROSITE" id="PS50158"/>
    </source>
</evidence>
<reference evidence="11" key="1">
    <citation type="submission" date="2024-04" db="EMBL/GenBank/DDBJ databases">
        <authorList>
            <person name="Shaw F."/>
            <person name="Minotto A."/>
        </authorList>
    </citation>
    <scope>NUCLEOTIDE SEQUENCE [LARGE SCALE GENOMIC DNA]</scope>
</reference>
<feature type="compositionally biased region" description="Low complexity" evidence="8">
    <location>
        <begin position="14"/>
        <end position="25"/>
    </location>
</feature>
<feature type="region of interest" description="Disordered" evidence="8">
    <location>
        <begin position="491"/>
        <end position="530"/>
    </location>
</feature>
<dbReference type="Pfam" id="PF00098">
    <property type="entry name" value="zf-CCHC"/>
    <property type="match status" value="1"/>
</dbReference>
<evidence type="ECO:0000256" key="5">
    <source>
        <dbReference type="ARBA" id="ARBA00022833"/>
    </source>
</evidence>
<evidence type="ECO:0000256" key="3">
    <source>
        <dbReference type="ARBA" id="ARBA00022737"/>
    </source>
</evidence>
<feature type="compositionally biased region" description="Basic and acidic residues" evidence="8">
    <location>
        <begin position="132"/>
        <end position="141"/>
    </location>
</feature>
<feature type="compositionally biased region" description="Basic and acidic residues" evidence="8">
    <location>
        <begin position="618"/>
        <end position="646"/>
    </location>
</feature>
<dbReference type="PROSITE" id="PS50158">
    <property type="entry name" value="ZF_CCHC"/>
    <property type="match status" value="2"/>
</dbReference>
<evidence type="ECO:0000313" key="10">
    <source>
        <dbReference type="EMBL" id="CAL1700146.1"/>
    </source>
</evidence>
<evidence type="ECO:0000256" key="8">
    <source>
        <dbReference type="SAM" id="MobiDB-lite"/>
    </source>
</evidence>
<feature type="compositionally biased region" description="Gly residues" evidence="8">
    <location>
        <begin position="590"/>
        <end position="600"/>
    </location>
</feature>
<dbReference type="PANTHER" id="PTHR46543">
    <property type="entry name" value="ZINC FINGER CCHC DOMAIN-CONTAINING PROTEIN 7"/>
    <property type="match status" value="1"/>
</dbReference>
<protein>
    <recommendedName>
        <fullName evidence="9">CCHC-type domain-containing protein</fullName>
    </recommendedName>
</protein>
<evidence type="ECO:0000256" key="2">
    <source>
        <dbReference type="ARBA" id="ARBA00022723"/>
    </source>
</evidence>
<accession>A0ABP1CWT4</accession>
<gene>
    <name evidence="10" type="ORF">GFSPODELE1_LOCUS3014</name>
</gene>
<dbReference type="Proteomes" id="UP001497453">
    <property type="component" value="Chromosome 2"/>
</dbReference>
<dbReference type="InterPro" id="IPR051644">
    <property type="entry name" value="TRAMP_AT-DNA-binding"/>
</dbReference>
<feature type="compositionally biased region" description="Acidic residues" evidence="8">
    <location>
        <begin position="107"/>
        <end position="116"/>
    </location>
</feature>
<dbReference type="InterPro" id="IPR001878">
    <property type="entry name" value="Znf_CCHC"/>
</dbReference>
<feature type="compositionally biased region" description="Polar residues" evidence="8">
    <location>
        <begin position="171"/>
        <end position="183"/>
    </location>
</feature>
<proteinExistence type="predicted"/>
<feature type="compositionally biased region" description="Polar residues" evidence="8">
    <location>
        <begin position="73"/>
        <end position="89"/>
    </location>
</feature>
<dbReference type="SMART" id="SM00343">
    <property type="entry name" value="ZnF_C2HC"/>
    <property type="match status" value="5"/>
</dbReference>
<dbReference type="EMBL" id="OZ037945">
    <property type="protein sequence ID" value="CAL1700146.1"/>
    <property type="molecule type" value="Genomic_DNA"/>
</dbReference>
<feature type="region of interest" description="Disordered" evidence="8">
    <location>
        <begin position="542"/>
        <end position="715"/>
    </location>
</feature>
<organism evidence="10 11">
    <name type="scientific">Somion occarium</name>
    <dbReference type="NCBI Taxonomy" id="3059160"/>
    <lineage>
        <taxon>Eukaryota</taxon>
        <taxon>Fungi</taxon>
        <taxon>Dikarya</taxon>
        <taxon>Basidiomycota</taxon>
        <taxon>Agaricomycotina</taxon>
        <taxon>Agaricomycetes</taxon>
        <taxon>Polyporales</taxon>
        <taxon>Cerrenaceae</taxon>
        <taxon>Somion</taxon>
    </lineage>
</organism>
<name>A0ABP1CWT4_9APHY</name>
<keyword evidence="11" id="KW-1185">Reference proteome</keyword>
<sequence>MVLAEQEVIDLTGDNSPSPNVIPVPSDDDEIQILPGPPSASNSNNKRSLEGRLTNGGPSSNTRYNTRSRSKQLETNGNTNSTVAESNANGKKRRKKKKKTSVVTPPEEGEIEEGEEDKPQSSSITTGTTKNDTQEDSRNGESSHTASSKDSTCKPMRNGQSLLDRLRGSDGPSTPVNGGTATPSKSSIKKRKRTKENDNAPTPSSNRRRSLSPEASSSLFFIDDTPAEVPAAAKPPPPPSTSGMNSMSAVASGSGSGKAADKGKEKEAAPLLLPAHVSVVFGETGAIPVEILPPDDEDLEDDSGIEYVDYDDNRKGPGVIRYFEDSAEAAADATPVKPKTIVCKHCGAEGDHKTFECRVLICLTCGVRDEHPTRSCPISKTCFTCGMKGHTRNKCPVGYSNGVISRYDECDRCGSDLHSTKECPTLWRLYEYVDEAQQLEVLRIREEKSDLRIGEGGEGYIATDEWCYNCGGSGHLGDDCREPHAHDFPKEPSAFSAYNTRSGPFFDPTRAEKPTSSSSRKARRAKASRDWLREDGTWADGYGFAAPMDVGKQGKRKERARMEQRAQEVQLDDDEDWFARRGRGSSGNARNGGGGGGGKGTPSSGRDRNSKKIAFGDLGKDRDRFSGTRYEVDFPRSSNRDGRGRYADLPVPARETDNIQIRGAASRGQRDRDRKNSGGGGGRSYDRDYDVRHNYDDRSARQYDKGPKYRGGYSR</sequence>
<evidence type="ECO:0000256" key="7">
    <source>
        <dbReference type="PROSITE-ProRule" id="PRU00047"/>
    </source>
</evidence>
<evidence type="ECO:0000313" key="11">
    <source>
        <dbReference type="Proteomes" id="UP001497453"/>
    </source>
</evidence>
<dbReference type="Gene3D" id="4.10.60.10">
    <property type="entry name" value="Zinc finger, CCHC-type"/>
    <property type="match status" value="1"/>
</dbReference>
<keyword evidence="4 7" id="KW-0863">Zinc-finger</keyword>
<feature type="compositionally biased region" description="Basic and acidic residues" evidence="8">
    <location>
        <begin position="684"/>
        <end position="707"/>
    </location>
</feature>
<feature type="compositionally biased region" description="Basic residues" evidence="8">
    <location>
        <begin position="90"/>
        <end position="100"/>
    </location>
</feature>
<comment type="subcellular location">
    <subcellularLocation>
        <location evidence="1">Nucleus</location>
    </subcellularLocation>
</comment>
<keyword evidence="6" id="KW-0539">Nucleus</keyword>
<keyword evidence="3" id="KW-0677">Repeat</keyword>
<keyword evidence="2" id="KW-0479">Metal-binding</keyword>
<evidence type="ECO:0000256" key="1">
    <source>
        <dbReference type="ARBA" id="ARBA00004123"/>
    </source>
</evidence>